<sequence>MKMWNKIIKTAIPVVTSLLFITAANAVVVYPALDIQQLTGDTGVSSNSSGLTMRGTAFAIIYPDGSNWPGFPDQTFFLESDASGAGTLSVGDGSILTADFSNLSLGDLGAGTGNFGADLNYTGGSMAANLPGGRIEGAFSSATGSIALGSDFTASNLIAKVGEVQAVPVPAAVWLFGTGLLGLVGMAKRKKAA</sequence>
<evidence type="ECO:0000256" key="1">
    <source>
        <dbReference type="SAM" id="Phobius"/>
    </source>
</evidence>
<dbReference type="Pfam" id="PF07589">
    <property type="entry name" value="PEP-CTERM"/>
    <property type="match status" value="1"/>
</dbReference>
<keyword evidence="1" id="KW-0472">Membrane</keyword>
<protein>
    <recommendedName>
        <fullName evidence="2">Ice-binding protein C-terminal domain-containing protein</fullName>
    </recommendedName>
</protein>
<reference evidence="3" key="1">
    <citation type="submission" date="2018-06" db="EMBL/GenBank/DDBJ databases">
        <authorList>
            <person name="Zhirakovskaya E."/>
        </authorList>
    </citation>
    <scope>NUCLEOTIDE SEQUENCE</scope>
</reference>
<keyword evidence="1" id="KW-0812">Transmembrane</keyword>
<dbReference type="EMBL" id="UOFZ01000091">
    <property type="protein sequence ID" value="VAX13070.1"/>
    <property type="molecule type" value="Genomic_DNA"/>
</dbReference>
<gene>
    <name evidence="3" type="ORF">MNBD_GAMMA24-361</name>
</gene>
<dbReference type="AlphaFoldDB" id="A0A3B1BQY7"/>
<dbReference type="NCBIfam" id="TIGR03370">
    <property type="entry name" value="VPLPA-CTERM"/>
    <property type="match status" value="1"/>
</dbReference>
<proteinExistence type="predicted"/>
<keyword evidence="1" id="KW-1133">Transmembrane helix</keyword>
<feature type="domain" description="Ice-binding protein C-terminal" evidence="2">
    <location>
        <begin position="166"/>
        <end position="189"/>
    </location>
</feature>
<dbReference type="InterPro" id="IPR022472">
    <property type="entry name" value="VPLPA-CTERM"/>
</dbReference>
<dbReference type="InterPro" id="IPR013424">
    <property type="entry name" value="Ice-binding_C"/>
</dbReference>
<name>A0A3B1BQY7_9ZZZZ</name>
<evidence type="ECO:0000313" key="3">
    <source>
        <dbReference type="EMBL" id="VAX13070.1"/>
    </source>
</evidence>
<accession>A0A3B1BQY7</accession>
<evidence type="ECO:0000259" key="2">
    <source>
        <dbReference type="Pfam" id="PF07589"/>
    </source>
</evidence>
<organism evidence="3">
    <name type="scientific">hydrothermal vent metagenome</name>
    <dbReference type="NCBI Taxonomy" id="652676"/>
    <lineage>
        <taxon>unclassified sequences</taxon>
        <taxon>metagenomes</taxon>
        <taxon>ecological metagenomes</taxon>
    </lineage>
</organism>
<dbReference type="NCBIfam" id="TIGR02595">
    <property type="entry name" value="PEP_CTERM"/>
    <property type="match status" value="1"/>
</dbReference>
<feature type="transmembrane region" description="Helical" evidence="1">
    <location>
        <begin position="167"/>
        <end position="187"/>
    </location>
</feature>